<reference evidence="11 12" key="1">
    <citation type="submission" date="2018-05" db="EMBL/GenBank/DDBJ databases">
        <title>Abyssibacter profundi OUC007T gen. nov., sp. nov, a marine bacterium isolated from seawater of the Mariana Trench.</title>
        <authorList>
            <person name="Zhou S."/>
        </authorList>
    </citation>
    <scope>NUCLEOTIDE SEQUENCE [LARGE SCALE GENOMIC DNA]</scope>
    <source>
        <strain evidence="11 12">OUC007</strain>
    </source>
</reference>
<dbReference type="NCBIfam" id="TIGR00557">
    <property type="entry name" value="pdxA"/>
    <property type="match status" value="1"/>
</dbReference>
<proteinExistence type="inferred from homology"/>
<comment type="subcellular location">
    <subcellularLocation>
        <location evidence="10">Cytoplasm</location>
    </subcellularLocation>
</comment>
<keyword evidence="6 10" id="KW-0560">Oxidoreductase</keyword>
<accession>A0A363UQC6</accession>
<feature type="binding site" evidence="10">
    <location>
        <position position="137"/>
    </location>
    <ligand>
        <name>substrate</name>
    </ligand>
</feature>
<dbReference type="GO" id="GO:0051287">
    <property type="term" value="F:NAD binding"/>
    <property type="evidence" value="ECO:0007669"/>
    <property type="project" value="InterPro"/>
</dbReference>
<comment type="subunit">
    <text evidence="10">Homodimer.</text>
</comment>
<dbReference type="EMBL" id="QEQK01000001">
    <property type="protein sequence ID" value="PWN57636.1"/>
    <property type="molecule type" value="Genomic_DNA"/>
</dbReference>
<keyword evidence="9 10" id="KW-0170">Cobalt</keyword>
<dbReference type="HAMAP" id="MF_00536">
    <property type="entry name" value="PdxA"/>
    <property type="match status" value="1"/>
</dbReference>
<dbReference type="Pfam" id="PF04166">
    <property type="entry name" value="PdxA"/>
    <property type="match status" value="1"/>
</dbReference>
<name>A0A363UQC6_9GAMM</name>
<gene>
    <name evidence="10 11" type="primary">pdxA</name>
    <name evidence="11" type="ORF">DEH80_00400</name>
</gene>
<keyword evidence="5 10" id="KW-0521">NADP</keyword>
<dbReference type="EC" id="1.1.1.262" evidence="10"/>
<dbReference type="InterPro" id="IPR005255">
    <property type="entry name" value="PdxA_fam"/>
</dbReference>
<evidence type="ECO:0000256" key="8">
    <source>
        <dbReference type="ARBA" id="ARBA00023096"/>
    </source>
</evidence>
<dbReference type="GO" id="GO:0050897">
    <property type="term" value="F:cobalt ion binding"/>
    <property type="evidence" value="ECO:0007669"/>
    <property type="project" value="UniProtKB-UniRule"/>
</dbReference>
<keyword evidence="4 10" id="KW-0460">Magnesium</keyword>
<evidence type="ECO:0000256" key="9">
    <source>
        <dbReference type="ARBA" id="ARBA00023285"/>
    </source>
</evidence>
<comment type="miscellaneous">
    <text evidence="10">The active site is located at the dimer interface.</text>
</comment>
<comment type="catalytic activity">
    <reaction evidence="10">
        <text>4-(phosphooxy)-L-threonine + NAD(+) = 3-amino-2-oxopropyl phosphate + CO2 + NADH</text>
        <dbReference type="Rhea" id="RHEA:32275"/>
        <dbReference type="ChEBI" id="CHEBI:16526"/>
        <dbReference type="ChEBI" id="CHEBI:57279"/>
        <dbReference type="ChEBI" id="CHEBI:57540"/>
        <dbReference type="ChEBI" id="CHEBI:57945"/>
        <dbReference type="ChEBI" id="CHEBI:58452"/>
        <dbReference type="EC" id="1.1.1.262"/>
    </reaction>
</comment>
<comment type="pathway">
    <text evidence="10">Cofactor biosynthesis; pyridoxine 5'-phosphate biosynthesis; pyridoxine 5'-phosphate from D-erythrose 4-phosphate: step 4/5.</text>
</comment>
<feature type="binding site" evidence="10">
    <location>
        <position position="167"/>
    </location>
    <ligand>
        <name>a divalent metal cation</name>
        <dbReference type="ChEBI" id="CHEBI:60240"/>
        <note>ligand shared between dimeric partners</note>
    </ligand>
</feature>
<comment type="function">
    <text evidence="10">Catalyzes the NAD(P)-dependent oxidation of 4-(phosphooxy)-L-threonine (HTP) into 2-amino-3-oxo-4-(phosphooxy)butyric acid which spontaneously decarboxylates to form 3-amino-2-oxopropyl phosphate (AHAP).</text>
</comment>
<dbReference type="GO" id="GO:0005737">
    <property type="term" value="C:cytoplasm"/>
    <property type="evidence" value="ECO:0007669"/>
    <property type="project" value="UniProtKB-SubCell"/>
</dbReference>
<feature type="binding site" evidence="10">
    <location>
        <position position="212"/>
    </location>
    <ligand>
        <name>a divalent metal cation</name>
        <dbReference type="ChEBI" id="CHEBI:60240"/>
        <note>ligand shared between dimeric partners</note>
    </ligand>
</feature>
<evidence type="ECO:0000256" key="6">
    <source>
        <dbReference type="ARBA" id="ARBA00023002"/>
    </source>
</evidence>
<dbReference type="OrthoDB" id="9801783at2"/>
<keyword evidence="3 10" id="KW-0862">Zinc</keyword>
<dbReference type="GO" id="GO:0000287">
    <property type="term" value="F:magnesium ion binding"/>
    <property type="evidence" value="ECO:0007669"/>
    <property type="project" value="UniProtKB-UniRule"/>
</dbReference>
<comment type="cofactor">
    <cofactor evidence="10">
        <name>Zn(2+)</name>
        <dbReference type="ChEBI" id="CHEBI:29105"/>
    </cofactor>
    <cofactor evidence="10">
        <name>Mg(2+)</name>
        <dbReference type="ChEBI" id="CHEBI:18420"/>
    </cofactor>
    <cofactor evidence="10">
        <name>Co(2+)</name>
        <dbReference type="ChEBI" id="CHEBI:48828"/>
    </cofactor>
    <text evidence="10">Binds 1 divalent metal cation per subunit. Can use ions such as Zn(2+), Mg(2+) or Co(2+).</text>
</comment>
<evidence type="ECO:0000256" key="7">
    <source>
        <dbReference type="ARBA" id="ARBA00023027"/>
    </source>
</evidence>
<keyword evidence="1 10" id="KW-0963">Cytoplasm</keyword>
<feature type="binding site" evidence="10">
    <location>
        <position position="284"/>
    </location>
    <ligand>
        <name>substrate</name>
    </ligand>
</feature>
<feature type="binding site" evidence="10">
    <location>
        <position position="138"/>
    </location>
    <ligand>
        <name>substrate</name>
    </ligand>
</feature>
<sequence length="327" mass="34326">MAVRPLVVTPGEPAGIGPDIVLTLAACGEDPGRPWFVIADPEVLTARAEQIGLPVRCRLIDAPEQATAPEAGVLQVFPRRAGTPVTPGHPNPATARHVLGALEQAVAWAAEQRCGGVVTGPIQKSIINEAGIAFTGHTEAVARQLGGMRPVMMLAGPTLRVALATTHLPLRQVPDAITTASVEAVIRITAEDLQSRFRISTPRIRVAGLNPHAGEDGHLGHEDDAIIRPAIETCREQGLDVSGPYPADTLFNTHYRADTDAFVAMYHDQGLPVIKALDFGEVVNVTLGLPIVRTSVDHGTALDVAGTGKADPHSLGVAMRLAATLAP</sequence>
<dbReference type="UniPathway" id="UPA00244">
    <property type="reaction ID" value="UER00312"/>
</dbReference>
<dbReference type="AlphaFoldDB" id="A0A363UQC6"/>
<dbReference type="GO" id="GO:0008615">
    <property type="term" value="P:pyridoxine biosynthetic process"/>
    <property type="evidence" value="ECO:0007669"/>
    <property type="project" value="UniProtKB-UniRule"/>
</dbReference>
<keyword evidence="2 10" id="KW-0479">Metal-binding</keyword>
<dbReference type="Gene3D" id="3.40.718.10">
    <property type="entry name" value="Isopropylmalate Dehydrogenase"/>
    <property type="match status" value="1"/>
</dbReference>
<evidence type="ECO:0000256" key="1">
    <source>
        <dbReference type="ARBA" id="ARBA00022490"/>
    </source>
</evidence>
<keyword evidence="7 10" id="KW-0520">NAD</keyword>
<dbReference type="NCBIfam" id="NF003699">
    <property type="entry name" value="PRK05312.1"/>
    <property type="match status" value="1"/>
</dbReference>
<comment type="similarity">
    <text evidence="10">Belongs to the PdxA family.</text>
</comment>
<evidence type="ECO:0000256" key="4">
    <source>
        <dbReference type="ARBA" id="ARBA00022842"/>
    </source>
</evidence>
<dbReference type="GO" id="GO:0050570">
    <property type="term" value="F:4-hydroxythreonine-4-phosphate dehydrogenase activity"/>
    <property type="evidence" value="ECO:0007669"/>
    <property type="project" value="UniProtKB-UniRule"/>
</dbReference>
<evidence type="ECO:0000256" key="3">
    <source>
        <dbReference type="ARBA" id="ARBA00022833"/>
    </source>
</evidence>
<evidence type="ECO:0000256" key="2">
    <source>
        <dbReference type="ARBA" id="ARBA00022723"/>
    </source>
</evidence>
<evidence type="ECO:0000313" key="12">
    <source>
        <dbReference type="Proteomes" id="UP000251800"/>
    </source>
</evidence>
<dbReference type="SUPFAM" id="SSF53659">
    <property type="entry name" value="Isocitrate/Isopropylmalate dehydrogenase-like"/>
    <property type="match status" value="1"/>
</dbReference>
<dbReference type="GO" id="GO:0008270">
    <property type="term" value="F:zinc ion binding"/>
    <property type="evidence" value="ECO:0007669"/>
    <property type="project" value="UniProtKB-UniRule"/>
</dbReference>
<dbReference type="PANTHER" id="PTHR30004:SF5">
    <property type="entry name" value="4-HYDROXYTHREONINE-4-PHOSPHATE DEHYDROGENASE"/>
    <property type="match status" value="1"/>
</dbReference>
<dbReference type="PANTHER" id="PTHR30004">
    <property type="entry name" value="4-HYDROXYTHREONINE-4-PHOSPHATE DEHYDROGENASE"/>
    <property type="match status" value="1"/>
</dbReference>
<evidence type="ECO:0000256" key="5">
    <source>
        <dbReference type="ARBA" id="ARBA00022857"/>
    </source>
</evidence>
<feature type="binding site" evidence="10">
    <location>
        <position position="267"/>
    </location>
    <ligand>
        <name>a divalent metal cation</name>
        <dbReference type="ChEBI" id="CHEBI:60240"/>
        <note>ligand shared between dimeric partners</note>
    </ligand>
</feature>
<dbReference type="InterPro" id="IPR037510">
    <property type="entry name" value="PdxA"/>
</dbReference>
<keyword evidence="12" id="KW-1185">Reference proteome</keyword>
<evidence type="ECO:0000313" key="11">
    <source>
        <dbReference type="EMBL" id="PWN57636.1"/>
    </source>
</evidence>
<organism evidence="11 12">
    <name type="scientific">Abyssibacter profundi</name>
    <dbReference type="NCBI Taxonomy" id="2182787"/>
    <lineage>
        <taxon>Bacteria</taxon>
        <taxon>Pseudomonadati</taxon>
        <taxon>Pseudomonadota</taxon>
        <taxon>Gammaproteobacteria</taxon>
        <taxon>Chromatiales</taxon>
        <taxon>Oceanococcaceae</taxon>
        <taxon>Abyssibacter</taxon>
    </lineage>
</organism>
<evidence type="ECO:0000256" key="10">
    <source>
        <dbReference type="HAMAP-Rule" id="MF_00536"/>
    </source>
</evidence>
<dbReference type="GO" id="GO:0042823">
    <property type="term" value="P:pyridoxal phosphate biosynthetic process"/>
    <property type="evidence" value="ECO:0007669"/>
    <property type="project" value="UniProtKB-UniRule"/>
</dbReference>
<keyword evidence="8 10" id="KW-0664">Pyridoxine biosynthesis</keyword>
<dbReference type="Proteomes" id="UP000251800">
    <property type="component" value="Unassembled WGS sequence"/>
</dbReference>
<protein>
    <recommendedName>
        <fullName evidence="10">4-hydroxythreonine-4-phosphate dehydrogenase</fullName>
        <ecNumber evidence="10">1.1.1.262</ecNumber>
    </recommendedName>
    <alternativeName>
        <fullName evidence="10">4-(phosphohydroxy)-L-threonine dehydrogenase</fullName>
    </alternativeName>
</protein>
<feature type="binding site" evidence="10">
    <location>
        <position position="293"/>
    </location>
    <ligand>
        <name>substrate</name>
    </ligand>
</feature>
<comment type="caution">
    <text evidence="11">The sequence shown here is derived from an EMBL/GenBank/DDBJ whole genome shotgun (WGS) entry which is preliminary data.</text>
</comment>
<feature type="binding site" evidence="10">
    <location>
        <position position="275"/>
    </location>
    <ligand>
        <name>substrate</name>
    </ligand>
</feature>